<evidence type="ECO:0000259" key="2">
    <source>
        <dbReference type="SMART" id="SM00047"/>
    </source>
</evidence>
<evidence type="ECO:0000313" key="4">
    <source>
        <dbReference type="Proteomes" id="UP000767291"/>
    </source>
</evidence>
<dbReference type="SMART" id="SM00047">
    <property type="entry name" value="LYZ2"/>
    <property type="match status" value="1"/>
</dbReference>
<sequence>MEVLKFDKREKKLANRYLDDLKGFGTNPDRLHSDSKYMKFINDIKVDSIKNYEEYGILPSITIAQAILESNWGESSLSKNYNNLFGIKADSNWKGQYVTLETLEHKDTMVNSKFRRYDDKGNSIKDHAEFLFKNKRYSENGVFDAKTYIYQANALEKAGYCYL</sequence>
<evidence type="ECO:0000256" key="1">
    <source>
        <dbReference type="ARBA" id="ARBA00022801"/>
    </source>
</evidence>
<dbReference type="InterPro" id="IPR051056">
    <property type="entry name" value="Glycosyl_Hydrolase_73"/>
</dbReference>
<organism evidence="3 4">
    <name type="scientific">Metaclostridioides mangenotii</name>
    <dbReference type="NCBI Taxonomy" id="1540"/>
    <lineage>
        <taxon>Bacteria</taxon>
        <taxon>Bacillati</taxon>
        <taxon>Bacillota</taxon>
        <taxon>Clostridia</taxon>
        <taxon>Peptostreptococcales</taxon>
        <taxon>Peptostreptococcaceae</taxon>
        <taxon>Metaclostridioides</taxon>
    </lineage>
</organism>
<gene>
    <name evidence="3" type="ORF">J2Z43_000225</name>
</gene>
<comment type="caution">
    <text evidence="3">The sequence shown here is derived from an EMBL/GenBank/DDBJ whole genome shotgun (WGS) entry which is preliminary data.</text>
</comment>
<dbReference type="PANTHER" id="PTHR33308">
    <property type="entry name" value="PEPTIDOGLYCAN HYDROLASE FLGJ"/>
    <property type="match status" value="1"/>
</dbReference>
<dbReference type="PANTHER" id="PTHR33308:SF9">
    <property type="entry name" value="PEPTIDOGLYCAN HYDROLASE FLGJ"/>
    <property type="match status" value="1"/>
</dbReference>
<feature type="domain" description="Mannosyl-glycoprotein endo-beta-N-acetylglucosamidase-like" evidence="2">
    <location>
        <begin position="30"/>
        <end position="163"/>
    </location>
</feature>
<name>A0ABS4E7A2_9FIRM</name>
<dbReference type="EMBL" id="JAGGJX010000001">
    <property type="protein sequence ID" value="MBP1853835.1"/>
    <property type="molecule type" value="Genomic_DNA"/>
</dbReference>
<reference evidence="3 4" key="1">
    <citation type="submission" date="2021-03" db="EMBL/GenBank/DDBJ databases">
        <title>Genomic Encyclopedia of Type Strains, Phase IV (KMG-IV): sequencing the most valuable type-strain genomes for metagenomic binning, comparative biology and taxonomic classification.</title>
        <authorList>
            <person name="Goeker M."/>
        </authorList>
    </citation>
    <scope>NUCLEOTIDE SEQUENCE [LARGE SCALE GENOMIC DNA]</scope>
    <source>
        <strain evidence="3 4">DSM 1289</strain>
    </source>
</reference>
<dbReference type="Pfam" id="PF01832">
    <property type="entry name" value="Glucosaminidase"/>
    <property type="match status" value="1"/>
</dbReference>
<dbReference type="Gene3D" id="1.10.530.10">
    <property type="match status" value="1"/>
</dbReference>
<keyword evidence="4" id="KW-1185">Reference proteome</keyword>
<accession>A0ABS4E7A2</accession>
<evidence type="ECO:0000313" key="3">
    <source>
        <dbReference type="EMBL" id="MBP1853835.1"/>
    </source>
</evidence>
<dbReference type="GO" id="GO:0016787">
    <property type="term" value="F:hydrolase activity"/>
    <property type="evidence" value="ECO:0007669"/>
    <property type="project" value="UniProtKB-KW"/>
</dbReference>
<proteinExistence type="predicted"/>
<dbReference type="Proteomes" id="UP000767291">
    <property type="component" value="Unassembled WGS sequence"/>
</dbReference>
<dbReference type="InterPro" id="IPR002901">
    <property type="entry name" value="MGlyc_endo_b_GlcNAc-like_dom"/>
</dbReference>
<protein>
    <submittedName>
        <fullName evidence="3">Flagellum-specific peptidoglycan hydrolase FlgJ</fullName>
    </submittedName>
</protein>
<dbReference type="RefSeq" id="WP_209455463.1">
    <property type="nucleotide sequence ID" value="NZ_BAAACS010000017.1"/>
</dbReference>
<keyword evidence="1 3" id="KW-0378">Hydrolase</keyword>